<dbReference type="GO" id="GO:0042262">
    <property type="term" value="P:DNA protection"/>
    <property type="evidence" value="ECO:0007669"/>
    <property type="project" value="InterPro"/>
</dbReference>
<keyword evidence="4" id="KW-0479">Metal-binding</keyword>
<comment type="caution">
    <text evidence="7">The sequence shown here is derived from an EMBL/GenBank/DDBJ whole genome shotgun (WGS) entry which is preliminary data.</text>
</comment>
<organism evidence="7">
    <name type="scientific">uncultured bacterium</name>
    <name type="common">gcode 4</name>
    <dbReference type="NCBI Taxonomy" id="1234023"/>
    <lineage>
        <taxon>Bacteria</taxon>
        <taxon>environmental samples</taxon>
    </lineage>
</organism>
<comment type="subunit">
    <text evidence="3">Monomer.</text>
</comment>
<dbReference type="PANTHER" id="PTHR43758">
    <property type="entry name" value="7,8-DIHYDRO-8-OXOGUANINE TRIPHOSPHATASE"/>
    <property type="match status" value="1"/>
</dbReference>
<sequence length="154" mass="19745">MIQANLVFVFDKSWENILLCMKKRGFWVWKWNWPWWKVGIWESMTEWASRELSEETWIDIAPEKLEYRWVLHFFHHEKPDWDQDVNIFCHHWYDWGFCETEEMLPRWYKLDEIPYDEMWEDDRIWLPVLISGEQFEYTFKFWPDWKIMEWLRHN</sequence>
<comment type="similarity">
    <text evidence="2">Belongs to the Nudix hydrolase family.</text>
</comment>
<evidence type="ECO:0000256" key="5">
    <source>
        <dbReference type="ARBA" id="ARBA00022801"/>
    </source>
</evidence>
<dbReference type="AlphaFoldDB" id="K2FET3"/>
<evidence type="ECO:0000256" key="4">
    <source>
        <dbReference type="ARBA" id="ARBA00022723"/>
    </source>
</evidence>
<evidence type="ECO:0000256" key="1">
    <source>
        <dbReference type="ARBA" id="ARBA00001946"/>
    </source>
</evidence>
<dbReference type="InterPro" id="IPR003563">
    <property type="entry name" value="8ODP"/>
</dbReference>
<dbReference type="GO" id="GO:0008413">
    <property type="term" value="F:8-oxo-7,8-dihydroguanosine triphosphate pyrophosphatase activity"/>
    <property type="evidence" value="ECO:0007669"/>
    <property type="project" value="InterPro"/>
</dbReference>
<comment type="cofactor">
    <cofactor evidence="1">
        <name>Mg(2+)</name>
        <dbReference type="ChEBI" id="CHEBI:18420"/>
    </cofactor>
</comment>
<evidence type="ECO:0000256" key="6">
    <source>
        <dbReference type="ARBA" id="ARBA00022842"/>
    </source>
</evidence>
<gene>
    <name evidence="7" type="ORF">ACD_2C00112G0001</name>
</gene>
<dbReference type="PANTHER" id="PTHR43758:SF2">
    <property type="entry name" value="OXIDIZED PURINE NUCLEOSIDE TRIPHOSPHATE HYDROLASE"/>
    <property type="match status" value="1"/>
</dbReference>
<evidence type="ECO:0000256" key="2">
    <source>
        <dbReference type="ARBA" id="ARBA00005582"/>
    </source>
</evidence>
<dbReference type="InterPro" id="IPR015797">
    <property type="entry name" value="NUDIX_hydrolase-like_dom_sf"/>
</dbReference>
<dbReference type="PRINTS" id="PR01403">
    <property type="entry name" value="8OXTPHPHTASE"/>
</dbReference>
<dbReference type="SUPFAM" id="SSF55811">
    <property type="entry name" value="Nudix"/>
    <property type="match status" value="1"/>
</dbReference>
<protein>
    <recommendedName>
        <fullName evidence="8">Nudix hydrolase domain-containing protein</fullName>
    </recommendedName>
</protein>
<evidence type="ECO:0000313" key="7">
    <source>
        <dbReference type="EMBL" id="EKE29716.1"/>
    </source>
</evidence>
<name>K2FET3_9BACT</name>
<evidence type="ECO:0008006" key="8">
    <source>
        <dbReference type="Google" id="ProtNLM"/>
    </source>
</evidence>
<evidence type="ECO:0000256" key="3">
    <source>
        <dbReference type="ARBA" id="ARBA00011245"/>
    </source>
</evidence>
<reference evidence="7" key="1">
    <citation type="journal article" date="2012" name="Science">
        <title>Fermentation, hydrogen, and sulfur metabolism in multiple uncultivated bacterial phyla.</title>
        <authorList>
            <person name="Wrighton K.C."/>
            <person name="Thomas B.C."/>
            <person name="Sharon I."/>
            <person name="Miller C.S."/>
            <person name="Castelle C.J."/>
            <person name="VerBerkmoes N.C."/>
            <person name="Wilkins M.J."/>
            <person name="Hettich R.L."/>
            <person name="Lipton M.S."/>
            <person name="Williams K.H."/>
            <person name="Long P.E."/>
            <person name="Banfield J.F."/>
        </authorList>
    </citation>
    <scope>NUCLEOTIDE SEQUENCE [LARGE SCALE GENOMIC DNA]</scope>
</reference>
<dbReference type="GO" id="GO:0046872">
    <property type="term" value="F:metal ion binding"/>
    <property type="evidence" value="ECO:0007669"/>
    <property type="project" value="UniProtKB-KW"/>
</dbReference>
<dbReference type="Gene3D" id="3.90.79.10">
    <property type="entry name" value="Nucleoside Triphosphate Pyrophosphohydrolase"/>
    <property type="match status" value="1"/>
</dbReference>
<keyword evidence="5" id="KW-0378">Hydrolase</keyword>
<proteinExistence type="inferred from homology"/>
<keyword evidence="6" id="KW-0460">Magnesium</keyword>
<dbReference type="EMBL" id="AMFJ01000112">
    <property type="protein sequence ID" value="EKE29716.1"/>
    <property type="molecule type" value="Genomic_DNA"/>
</dbReference>
<accession>K2FET3</accession>
<dbReference type="GO" id="GO:0005737">
    <property type="term" value="C:cytoplasm"/>
    <property type="evidence" value="ECO:0007669"/>
    <property type="project" value="TreeGrafter"/>
</dbReference>